<dbReference type="UniPathway" id="UPA00251">
    <property type="reaction ID" value="UER00323"/>
</dbReference>
<comment type="subunit">
    <text evidence="4">Monomer.</text>
</comment>
<dbReference type="SFLD" id="SFLDS00029">
    <property type="entry name" value="Radical_SAM"/>
    <property type="match status" value="1"/>
</dbReference>
<sequence length="447" mass="48812">MSGPIKAEQFADWAYYPELLARPVPRYTSYPTAAEFVEESFELRQRISLGALTGPVSIYLHIPYCEEICWYCGCNTGAANKRHRLTAYLEALHREIALVADMLDPSVHIEHIAFGGGSPNAVPPTEFVRLIDALVLAFRFVRPALSVELDPRTLTRDWLTAIRGIGVTRVSLGVQTLNPAVQEAIGRVQPIEMIETAVAGLRAAGVGSINFDLMYGLPHQDDAVLAETLAQSARMGPDRIALFGYAHVPHMIPRQRRIDGSDLPDQRGRFRMAARGARQLMDAGYQAVGFDHFALPDDPLARAARSGTLRRNFQGFTEDPASTLIGLGASAISEMPGLMVQNEKNPGRYRMLIGADQLAGRKGLETTAEDARRAALIEALLCKGAAKIDADLLNAVRSRLEPFAAVGLVSLERGWLRLEAGAAPYARAIAAVFDAYRSEERSFSSAI</sequence>
<evidence type="ECO:0000256" key="11">
    <source>
        <dbReference type="ARBA" id="ARBA00023014"/>
    </source>
</evidence>
<evidence type="ECO:0000259" key="17">
    <source>
        <dbReference type="PROSITE" id="PS51918"/>
    </source>
</evidence>
<evidence type="ECO:0000256" key="2">
    <source>
        <dbReference type="ARBA" id="ARBA00004785"/>
    </source>
</evidence>
<dbReference type="PANTHER" id="PTHR13932">
    <property type="entry name" value="COPROPORPHYRINIGEN III OXIDASE"/>
    <property type="match status" value="1"/>
</dbReference>
<keyword evidence="10 14" id="KW-0408">Iron</keyword>
<keyword evidence="19" id="KW-1185">Reference proteome</keyword>
<feature type="binding site" evidence="16">
    <location>
        <position position="69"/>
    </location>
    <ligand>
        <name>[4Fe-4S] cluster</name>
        <dbReference type="ChEBI" id="CHEBI:49883"/>
        <note>4Fe-4S-S-AdoMet</note>
    </ligand>
</feature>
<proteinExistence type="inferred from homology"/>
<keyword evidence="6 14" id="KW-0963">Cytoplasm</keyword>
<evidence type="ECO:0000256" key="8">
    <source>
        <dbReference type="ARBA" id="ARBA00022723"/>
    </source>
</evidence>
<comment type="pathway">
    <text evidence="2 14">Porphyrin-containing compound metabolism; protoporphyrin-IX biosynthesis; protoporphyrinogen-IX from coproporphyrinogen-III (AdoMet route): step 1/1.</text>
</comment>
<evidence type="ECO:0000256" key="6">
    <source>
        <dbReference type="ARBA" id="ARBA00022490"/>
    </source>
</evidence>
<dbReference type="PANTHER" id="PTHR13932:SF6">
    <property type="entry name" value="OXYGEN-INDEPENDENT COPROPORPHYRINOGEN III OXIDASE"/>
    <property type="match status" value="1"/>
</dbReference>
<comment type="subcellular location">
    <subcellularLocation>
        <location evidence="1 14">Cytoplasm</location>
    </subcellularLocation>
</comment>
<evidence type="ECO:0000256" key="10">
    <source>
        <dbReference type="ARBA" id="ARBA00023004"/>
    </source>
</evidence>
<dbReference type="SUPFAM" id="SSF102114">
    <property type="entry name" value="Radical SAM enzymes"/>
    <property type="match status" value="1"/>
</dbReference>
<feature type="binding site" evidence="16">
    <location>
        <position position="65"/>
    </location>
    <ligand>
        <name>[4Fe-4S] cluster</name>
        <dbReference type="ChEBI" id="CHEBI:49883"/>
        <note>4Fe-4S-S-AdoMet</note>
    </ligand>
</feature>
<evidence type="ECO:0000256" key="13">
    <source>
        <dbReference type="ARBA" id="ARBA00048321"/>
    </source>
</evidence>
<dbReference type="CDD" id="cd01335">
    <property type="entry name" value="Radical_SAM"/>
    <property type="match status" value="1"/>
</dbReference>
<keyword evidence="11 14" id="KW-0411">Iron-sulfur</keyword>
<feature type="binding site" evidence="15">
    <location>
        <position position="59"/>
    </location>
    <ligand>
        <name>S-adenosyl-L-methionine</name>
        <dbReference type="ChEBI" id="CHEBI:59789"/>
        <label>1</label>
    </ligand>
</feature>
<evidence type="ECO:0000313" key="18">
    <source>
        <dbReference type="EMBL" id="KUR70504.1"/>
    </source>
</evidence>
<comment type="cofactor">
    <cofactor evidence="14 16">
        <name>[4Fe-4S] cluster</name>
        <dbReference type="ChEBI" id="CHEBI:49883"/>
    </cofactor>
    <text evidence="14 16">Binds 1 [4Fe-4S] cluster. The cluster is coordinated with 3 cysteines and an exchangeable S-adenosyl-L-methionine.</text>
</comment>
<dbReference type="InterPro" id="IPR013785">
    <property type="entry name" value="Aldolase_TIM"/>
</dbReference>
<dbReference type="EMBL" id="LLZS01000009">
    <property type="protein sequence ID" value="KUR70504.1"/>
    <property type="molecule type" value="Genomic_DNA"/>
</dbReference>
<evidence type="ECO:0000256" key="4">
    <source>
        <dbReference type="ARBA" id="ARBA00011245"/>
    </source>
</evidence>
<dbReference type="GO" id="GO:0005737">
    <property type="term" value="C:cytoplasm"/>
    <property type="evidence" value="ECO:0007669"/>
    <property type="project" value="UniProtKB-SubCell"/>
</dbReference>
<feature type="binding site" evidence="15">
    <location>
        <begin position="71"/>
        <end position="73"/>
    </location>
    <ligand>
        <name>S-adenosyl-L-methionine</name>
        <dbReference type="ChEBI" id="CHEBI:59789"/>
        <label>2</label>
    </ligand>
</feature>
<dbReference type="GO" id="GO:0051539">
    <property type="term" value="F:4 iron, 4 sulfur cluster binding"/>
    <property type="evidence" value="ECO:0007669"/>
    <property type="project" value="UniProtKB-KW"/>
</dbReference>
<gene>
    <name evidence="18" type="ORF">AQZ52_17010</name>
</gene>
<dbReference type="PROSITE" id="PS51918">
    <property type="entry name" value="RADICAL_SAM"/>
    <property type="match status" value="1"/>
</dbReference>
<evidence type="ECO:0000256" key="5">
    <source>
        <dbReference type="ARBA" id="ARBA00022485"/>
    </source>
</evidence>
<feature type="binding site" evidence="15">
    <location>
        <position position="187"/>
    </location>
    <ligand>
        <name>S-adenosyl-L-methionine</name>
        <dbReference type="ChEBI" id="CHEBI:59789"/>
        <label>2</label>
    </ligand>
</feature>
<dbReference type="RefSeq" id="WP_067913719.1">
    <property type="nucleotide sequence ID" value="NZ_KQ954246.1"/>
</dbReference>
<dbReference type="SFLD" id="SFLDG01065">
    <property type="entry name" value="anaerobic_coproporphyrinogen-I"/>
    <property type="match status" value="1"/>
</dbReference>
<dbReference type="InterPro" id="IPR007197">
    <property type="entry name" value="rSAM"/>
</dbReference>
<evidence type="ECO:0000256" key="3">
    <source>
        <dbReference type="ARBA" id="ARBA00005493"/>
    </source>
</evidence>
<feature type="domain" description="Radical SAM core" evidence="17">
    <location>
        <begin position="50"/>
        <end position="286"/>
    </location>
</feature>
<keyword evidence="7 14" id="KW-0949">S-adenosyl-L-methionine</keyword>
<organism evidence="18 19">
    <name type="scientific">Novosphingobium fuchskuhlense</name>
    <dbReference type="NCBI Taxonomy" id="1117702"/>
    <lineage>
        <taxon>Bacteria</taxon>
        <taxon>Pseudomonadati</taxon>
        <taxon>Pseudomonadota</taxon>
        <taxon>Alphaproteobacteria</taxon>
        <taxon>Sphingomonadales</taxon>
        <taxon>Sphingomonadaceae</taxon>
        <taxon>Novosphingobium</taxon>
    </lineage>
</organism>
<comment type="similarity">
    <text evidence="3 14">Belongs to the anaerobic coproporphyrinogen-III oxidase family.</text>
</comment>
<dbReference type="Gene3D" id="3.20.20.70">
    <property type="entry name" value="Aldolase class I"/>
    <property type="match status" value="1"/>
</dbReference>
<dbReference type="NCBIfam" id="TIGR00538">
    <property type="entry name" value="hemN"/>
    <property type="match status" value="1"/>
</dbReference>
<dbReference type="AlphaFoldDB" id="A0A124JTT0"/>
<keyword evidence="9 14" id="KW-0560">Oxidoreductase</keyword>
<keyword evidence="8 14" id="KW-0479">Metal-binding</keyword>
<keyword evidence="5 14" id="KW-0004">4Fe-4S</keyword>
<dbReference type="Proteomes" id="UP000058012">
    <property type="component" value="Unassembled WGS sequence"/>
</dbReference>
<evidence type="ECO:0000256" key="14">
    <source>
        <dbReference type="PIRNR" id="PIRNR000167"/>
    </source>
</evidence>
<dbReference type="InterPro" id="IPR004558">
    <property type="entry name" value="Coprogen_oxidase_HemN"/>
</dbReference>
<protein>
    <recommendedName>
        <fullName evidence="14">Coproporphyrinogen-III oxidase</fullName>
        <ecNumber evidence="14">1.3.98.3</ecNumber>
    </recommendedName>
</protein>
<dbReference type="STRING" id="1117702.AQZ52_17010"/>
<evidence type="ECO:0000256" key="12">
    <source>
        <dbReference type="ARBA" id="ARBA00023244"/>
    </source>
</evidence>
<feature type="binding site" evidence="16">
    <location>
        <position position="72"/>
    </location>
    <ligand>
        <name>[4Fe-4S] cluster</name>
        <dbReference type="ChEBI" id="CHEBI:49883"/>
        <note>4Fe-4S-S-AdoMet</note>
    </ligand>
</feature>
<evidence type="ECO:0000256" key="1">
    <source>
        <dbReference type="ARBA" id="ARBA00004496"/>
    </source>
</evidence>
<dbReference type="Pfam" id="PF04055">
    <property type="entry name" value="Radical_SAM"/>
    <property type="match status" value="1"/>
</dbReference>
<feature type="binding site" evidence="15">
    <location>
        <position position="332"/>
    </location>
    <ligand>
        <name>S-adenosyl-L-methionine</name>
        <dbReference type="ChEBI" id="CHEBI:59789"/>
        <label>1</label>
    </ligand>
</feature>
<feature type="binding site" evidence="15">
    <location>
        <position position="148"/>
    </location>
    <ligand>
        <name>S-adenosyl-L-methionine</name>
        <dbReference type="ChEBI" id="CHEBI:59789"/>
        <label>1</label>
    </ligand>
</feature>
<keyword evidence="12 14" id="KW-0627">Porphyrin biosynthesis</keyword>
<dbReference type="InterPro" id="IPR058240">
    <property type="entry name" value="rSAM_sf"/>
</dbReference>
<dbReference type="Gene3D" id="1.10.10.920">
    <property type="match status" value="1"/>
</dbReference>
<evidence type="ECO:0000256" key="15">
    <source>
        <dbReference type="PIRSR" id="PIRSR000167-1"/>
    </source>
</evidence>
<reference evidence="18 19" key="1">
    <citation type="submission" date="2015-10" db="EMBL/GenBank/DDBJ databases">
        <title>Draft genome sequence of Novosphingobium fuchskuhlense DSM 25065 isolated from a surface water sample of the southwest basin of Lake Grosse Fuchskuhle.</title>
        <authorList>
            <person name="Ruckert C."/>
            <person name="Winkler A."/>
            <person name="Glaeser J."/>
            <person name="Grossart H.-P."/>
            <person name="Kalinowski J."/>
            <person name="Glaeser S."/>
        </authorList>
    </citation>
    <scope>NUCLEOTIDE SEQUENCE [LARGE SCALE GENOMIC DNA]</scope>
    <source>
        <strain evidence="18 19">FNE08-7</strain>
    </source>
</reference>
<feature type="binding site" evidence="15">
    <location>
        <position position="246"/>
    </location>
    <ligand>
        <name>S-adenosyl-L-methionine</name>
        <dbReference type="ChEBI" id="CHEBI:59789"/>
        <label>2</label>
    </ligand>
</feature>
<dbReference type="GO" id="GO:0046872">
    <property type="term" value="F:metal ion binding"/>
    <property type="evidence" value="ECO:0007669"/>
    <property type="project" value="UniProtKB-KW"/>
</dbReference>
<comment type="caution">
    <text evidence="18">The sequence shown here is derived from an EMBL/GenBank/DDBJ whole genome shotgun (WGS) entry which is preliminary data.</text>
</comment>
<dbReference type="InterPro" id="IPR034505">
    <property type="entry name" value="Coproporphyrinogen-III_oxidase"/>
</dbReference>
<dbReference type="GO" id="GO:0006782">
    <property type="term" value="P:protoporphyrinogen IX biosynthetic process"/>
    <property type="evidence" value="ECO:0007669"/>
    <property type="project" value="UniProtKB-UniPathway"/>
</dbReference>
<dbReference type="GO" id="GO:0004109">
    <property type="term" value="F:coproporphyrinogen oxidase activity"/>
    <property type="evidence" value="ECO:0007669"/>
    <property type="project" value="InterPro"/>
</dbReference>
<dbReference type="GO" id="GO:0051989">
    <property type="term" value="F:coproporphyrinogen dehydrogenase activity"/>
    <property type="evidence" value="ECO:0007669"/>
    <property type="project" value="UniProtKB-EC"/>
</dbReference>
<dbReference type="SMART" id="SM00729">
    <property type="entry name" value="Elp3"/>
    <property type="match status" value="1"/>
</dbReference>
<feature type="binding site" evidence="15">
    <location>
        <position position="116"/>
    </location>
    <ligand>
        <name>S-adenosyl-L-methionine</name>
        <dbReference type="ChEBI" id="CHEBI:59789"/>
        <label>1</label>
    </ligand>
</feature>
<name>A0A124JTT0_9SPHN</name>
<feature type="binding site" evidence="15">
    <location>
        <position position="212"/>
    </location>
    <ligand>
        <name>S-adenosyl-L-methionine</name>
        <dbReference type="ChEBI" id="CHEBI:59789"/>
        <label>2</label>
    </ligand>
</feature>
<comment type="catalytic activity">
    <reaction evidence="13 14">
        <text>coproporphyrinogen III + 2 S-adenosyl-L-methionine = protoporphyrinogen IX + 2 5'-deoxyadenosine + 2 L-methionine + 2 CO2</text>
        <dbReference type="Rhea" id="RHEA:15425"/>
        <dbReference type="ChEBI" id="CHEBI:16526"/>
        <dbReference type="ChEBI" id="CHEBI:17319"/>
        <dbReference type="ChEBI" id="CHEBI:57307"/>
        <dbReference type="ChEBI" id="CHEBI:57309"/>
        <dbReference type="ChEBI" id="CHEBI:57844"/>
        <dbReference type="ChEBI" id="CHEBI:59789"/>
        <dbReference type="EC" id="1.3.98.3"/>
    </reaction>
</comment>
<dbReference type="InterPro" id="IPR006638">
    <property type="entry name" value="Elp3/MiaA/NifB-like_rSAM"/>
</dbReference>
<dbReference type="EC" id="1.3.98.3" evidence="14"/>
<feature type="binding site" evidence="15">
    <location>
        <position position="175"/>
    </location>
    <ligand>
        <name>S-adenosyl-L-methionine</name>
        <dbReference type="ChEBI" id="CHEBI:59789"/>
        <label>2</label>
    </ligand>
</feature>
<evidence type="ECO:0000256" key="16">
    <source>
        <dbReference type="PIRSR" id="PIRSR000167-2"/>
    </source>
</evidence>
<evidence type="ECO:0000256" key="7">
    <source>
        <dbReference type="ARBA" id="ARBA00022691"/>
    </source>
</evidence>
<dbReference type="PIRSF" id="PIRSF000167">
    <property type="entry name" value="HemN"/>
    <property type="match status" value="1"/>
</dbReference>
<accession>A0A124JTT0</accession>
<evidence type="ECO:0000256" key="9">
    <source>
        <dbReference type="ARBA" id="ARBA00023002"/>
    </source>
</evidence>
<evidence type="ECO:0000313" key="19">
    <source>
        <dbReference type="Proteomes" id="UP000058012"/>
    </source>
</evidence>